<gene>
    <name evidence="2" type="ORF">HD593_001787</name>
</gene>
<name>A0A7X0TWX6_9ACTN</name>
<organism evidence="2 3">
    <name type="scientific">Nonomuraea rubra</name>
    <dbReference type="NCBI Taxonomy" id="46180"/>
    <lineage>
        <taxon>Bacteria</taxon>
        <taxon>Bacillati</taxon>
        <taxon>Actinomycetota</taxon>
        <taxon>Actinomycetes</taxon>
        <taxon>Streptosporangiales</taxon>
        <taxon>Streptosporangiaceae</taxon>
        <taxon>Nonomuraea</taxon>
    </lineage>
</organism>
<dbReference type="EMBL" id="JACHMI010000001">
    <property type="protein sequence ID" value="MBB6546992.1"/>
    <property type="molecule type" value="Genomic_DNA"/>
</dbReference>
<evidence type="ECO:0000259" key="1">
    <source>
        <dbReference type="Pfam" id="PF08388"/>
    </source>
</evidence>
<dbReference type="Proteomes" id="UP000565579">
    <property type="component" value="Unassembled WGS sequence"/>
</dbReference>
<evidence type="ECO:0000313" key="3">
    <source>
        <dbReference type="Proteomes" id="UP000565579"/>
    </source>
</evidence>
<evidence type="ECO:0000313" key="2">
    <source>
        <dbReference type="EMBL" id="MBB6546992.1"/>
    </source>
</evidence>
<keyword evidence="3" id="KW-1185">Reference proteome</keyword>
<sequence length="73" mass="9001">MNYYGRFYRSELHPLRRRINAYLVRWMRKKYKRLRTHKKALAAWDRTTTPIPALLRTLAVGFRVLTVRLRRAR</sequence>
<reference evidence="2 3" key="1">
    <citation type="submission" date="2020-08" db="EMBL/GenBank/DDBJ databases">
        <title>Sequencing the genomes of 1000 actinobacteria strains.</title>
        <authorList>
            <person name="Klenk H.-P."/>
        </authorList>
    </citation>
    <scope>NUCLEOTIDE SEQUENCE [LARGE SCALE GENOMIC DNA]</scope>
    <source>
        <strain evidence="2 3">DSM 43768</strain>
    </source>
</reference>
<feature type="domain" description="Group II intron maturase-specific" evidence="1">
    <location>
        <begin position="1"/>
        <end position="40"/>
    </location>
</feature>
<comment type="caution">
    <text evidence="2">The sequence shown here is derived from an EMBL/GenBank/DDBJ whole genome shotgun (WGS) entry which is preliminary data.</text>
</comment>
<dbReference type="InterPro" id="IPR013597">
    <property type="entry name" value="Mat_intron_G2"/>
</dbReference>
<accession>A0A7X0TWX6</accession>
<proteinExistence type="predicted"/>
<dbReference type="AlphaFoldDB" id="A0A7X0TWX6"/>
<protein>
    <recommendedName>
        <fullName evidence="1">Group II intron maturase-specific domain-containing protein</fullName>
    </recommendedName>
</protein>
<dbReference type="Pfam" id="PF08388">
    <property type="entry name" value="GIIM"/>
    <property type="match status" value="1"/>
</dbReference>